<name>A0A6J7WQW9_9CAUD</name>
<protein>
    <submittedName>
        <fullName evidence="1">Uncharacterized protein</fullName>
    </submittedName>
</protein>
<gene>
    <name evidence="1" type="ORF">UFOVP206_17</name>
</gene>
<evidence type="ECO:0000313" key="1">
    <source>
        <dbReference type="EMBL" id="CAB5217773.1"/>
    </source>
</evidence>
<proteinExistence type="predicted"/>
<organism evidence="1">
    <name type="scientific">uncultured Caudovirales phage</name>
    <dbReference type="NCBI Taxonomy" id="2100421"/>
    <lineage>
        <taxon>Viruses</taxon>
        <taxon>Duplodnaviria</taxon>
        <taxon>Heunggongvirae</taxon>
        <taxon>Uroviricota</taxon>
        <taxon>Caudoviricetes</taxon>
        <taxon>Peduoviridae</taxon>
        <taxon>Maltschvirus</taxon>
        <taxon>Maltschvirus maltsch</taxon>
    </lineage>
</organism>
<sequence>MYGYGCFISANGKTPSVGAFTSRTNDFKTATGITDATILNALNTLDLGLISNGLDSKIKALYPFVGGTATKHSYNLINTSAYQITWYGGMTHDSNGITGNGSNAYGNTNFNNNLITSNNSAFGVYSKTNIDGTYAYMGSRGSTSSISILFPRLSNVFKALSNGWYTNYQDVSNTSSLGFFQSVRTSSTNVVSLKNSTASSFTITTAGTNDGNFCLLQSGINNGSSNEYITPANLAFAYIGEGMTSTDAVNLNSLVQTFQSTLGR</sequence>
<dbReference type="EMBL" id="LR798250">
    <property type="protein sequence ID" value="CAB5217773.1"/>
    <property type="molecule type" value="Genomic_DNA"/>
</dbReference>
<accession>A0A6J7WQW9</accession>
<reference evidence="1" key="1">
    <citation type="submission" date="2020-05" db="EMBL/GenBank/DDBJ databases">
        <authorList>
            <person name="Chiriac C."/>
            <person name="Salcher M."/>
            <person name="Ghai R."/>
            <person name="Kavagutti S V."/>
        </authorList>
    </citation>
    <scope>NUCLEOTIDE SEQUENCE</scope>
</reference>